<dbReference type="Pfam" id="PF07261">
    <property type="entry name" value="DnaB_2"/>
    <property type="match status" value="2"/>
</dbReference>
<dbReference type="Proteomes" id="UP000186015">
    <property type="component" value="Unassembled WGS sequence"/>
</dbReference>
<dbReference type="Gene3D" id="1.10.10.630">
    <property type="entry name" value="DnaD domain-like"/>
    <property type="match status" value="2"/>
</dbReference>
<protein>
    <submittedName>
        <fullName evidence="3">DnaD and phage-associated domain-containing protein</fullName>
    </submittedName>
</protein>
<evidence type="ECO:0000313" key="4">
    <source>
        <dbReference type="Proteomes" id="UP000186015"/>
    </source>
</evidence>
<evidence type="ECO:0000256" key="1">
    <source>
        <dbReference type="ARBA" id="ARBA00093462"/>
    </source>
</evidence>
<dbReference type="EMBL" id="FOAT01000001">
    <property type="protein sequence ID" value="SEK21718.1"/>
    <property type="molecule type" value="Genomic_DNA"/>
</dbReference>
<name>A0A1H7F6V3_RUMAL</name>
<dbReference type="NCBIfam" id="TIGR01446">
    <property type="entry name" value="DnaD_dom"/>
    <property type="match status" value="1"/>
</dbReference>
<organism evidence="3 4">
    <name type="scientific">Ruminococcus albus</name>
    <dbReference type="NCBI Taxonomy" id="1264"/>
    <lineage>
        <taxon>Bacteria</taxon>
        <taxon>Bacillati</taxon>
        <taxon>Bacillota</taxon>
        <taxon>Clostridia</taxon>
        <taxon>Eubacteriales</taxon>
        <taxon>Oscillospiraceae</taxon>
        <taxon>Ruminococcus</taxon>
    </lineage>
</organism>
<dbReference type="OrthoDB" id="1652900at2"/>
<dbReference type="InterPro" id="IPR034829">
    <property type="entry name" value="DnaD-like_sf"/>
</dbReference>
<dbReference type="InterPro" id="IPR053162">
    <property type="entry name" value="DnaD"/>
</dbReference>
<dbReference type="InterPro" id="IPR006343">
    <property type="entry name" value="DnaB/C_C"/>
</dbReference>
<comment type="similarity">
    <text evidence="1">Belongs to the DnaB/DnaD family.</text>
</comment>
<evidence type="ECO:0000259" key="2">
    <source>
        <dbReference type="Pfam" id="PF07261"/>
    </source>
</evidence>
<dbReference type="PIRSF" id="PIRSF033722">
    <property type="entry name" value="DnaD_CA_C3587_prd"/>
    <property type="match status" value="1"/>
</dbReference>
<dbReference type="RefSeq" id="WP_074828132.1">
    <property type="nucleotide sequence ID" value="NZ_FOAT01000001.1"/>
</dbReference>
<sequence>MDYCFEADSWGASFSFPWATAGGYIKNCNETQIKILLCILAGPRYTDSAMLSAVSGFSEADVDSAVAYWQEKGVIKVNDEISAAVKPEVPHTFSGKNEPVSLVESVKPTKAAAVERKITVKYSQREMQQKAENDAALKSLINEIQSLQFSINGSELAKLIELYELYRFDAPSILLAADHCRAAGKCSIAYLHTVMISWYNEGINSYAEVEQAIITASERRSYENKILGIFGMENRPSKKQQQYMTEWKRLGFNSDLIELAYNKCLDTKSKLSFSYIDGILKNWAKVGVSSVEEAENSDKQHRKKYTAVSEDKPSYDLNEYENFARNYDFGDAPWNVRKEEDQ</sequence>
<feature type="domain" description="DnaB/C C-terminal" evidence="2">
    <location>
        <begin position="236"/>
        <end position="296"/>
    </location>
</feature>
<dbReference type="SUPFAM" id="SSF158499">
    <property type="entry name" value="DnaD domain-like"/>
    <property type="match status" value="2"/>
</dbReference>
<dbReference type="PANTHER" id="PTHR37293">
    <property type="entry name" value="PHAGE REPLICATION PROTEIN-RELATED"/>
    <property type="match status" value="1"/>
</dbReference>
<reference evidence="3 4" key="1">
    <citation type="submission" date="2016-10" db="EMBL/GenBank/DDBJ databases">
        <authorList>
            <person name="de Groot N.N."/>
        </authorList>
    </citation>
    <scope>NUCLEOTIDE SEQUENCE [LARGE SCALE GENOMIC DNA]</scope>
    <source>
        <strain evidence="3 4">KH2T6</strain>
    </source>
</reference>
<evidence type="ECO:0000313" key="3">
    <source>
        <dbReference type="EMBL" id="SEK21718.1"/>
    </source>
</evidence>
<dbReference type="AlphaFoldDB" id="A0A1H7F6V3"/>
<proteinExistence type="inferred from homology"/>
<gene>
    <name evidence="3" type="ORF">SAMN05216469_101134</name>
</gene>
<accession>A0A1H7F6V3</accession>
<dbReference type="PANTHER" id="PTHR37293:SF5">
    <property type="entry name" value="DNA REPLICATION PROTEIN"/>
    <property type="match status" value="1"/>
</dbReference>
<dbReference type="InterPro" id="IPR017019">
    <property type="entry name" value="DNA_replication_prd_bac"/>
</dbReference>
<feature type="domain" description="DnaB/C C-terminal" evidence="2">
    <location>
        <begin position="150"/>
        <end position="212"/>
    </location>
</feature>